<keyword evidence="2" id="KW-1185">Reference proteome</keyword>
<organism evidence="1 2">
    <name type="scientific">Cutaneotrichosporon oleaginosum</name>
    <dbReference type="NCBI Taxonomy" id="879819"/>
    <lineage>
        <taxon>Eukaryota</taxon>
        <taxon>Fungi</taxon>
        <taxon>Dikarya</taxon>
        <taxon>Basidiomycota</taxon>
        <taxon>Agaricomycotina</taxon>
        <taxon>Tremellomycetes</taxon>
        <taxon>Trichosporonales</taxon>
        <taxon>Trichosporonaceae</taxon>
        <taxon>Cutaneotrichosporon</taxon>
    </lineage>
</organism>
<dbReference type="GeneID" id="28979926"/>
<proteinExistence type="predicted"/>
<evidence type="ECO:0000313" key="2">
    <source>
        <dbReference type="Proteomes" id="UP000053611"/>
    </source>
</evidence>
<dbReference type="Proteomes" id="UP000053611">
    <property type="component" value="Unassembled WGS sequence"/>
</dbReference>
<reference evidence="1 2" key="1">
    <citation type="submission" date="2015-03" db="EMBL/GenBank/DDBJ databases">
        <title>Genomics and transcriptomics of the oil-accumulating basidiomycete yeast T. oleaginosus allow insights into substrate utilization and the diverse evolutionary trajectories of mating systems in fungi.</title>
        <authorList>
            <consortium name="DOE Joint Genome Institute"/>
            <person name="Kourist R."/>
            <person name="Kracht O."/>
            <person name="Bracharz F."/>
            <person name="Lipzen A."/>
            <person name="Nolan M."/>
            <person name="Ohm R."/>
            <person name="Grigoriev I."/>
            <person name="Sun S."/>
            <person name="Heitman J."/>
            <person name="Bruck T."/>
            <person name="Nowrousian M."/>
        </authorList>
    </citation>
    <scope>NUCLEOTIDE SEQUENCE [LARGE SCALE GENOMIC DNA]</scope>
    <source>
        <strain evidence="1 2">IBC0246</strain>
    </source>
</reference>
<protein>
    <submittedName>
        <fullName evidence="1">Uncharacterized protein</fullName>
    </submittedName>
</protein>
<dbReference type="EMBL" id="KQ087180">
    <property type="protein sequence ID" value="KLT45619.1"/>
    <property type="molecule type" value="Genomic_DNA"/>
</dbReference>
<sequence>MTMHESPRNCQRLRVAWRRQSPYLRFRHVCWQSYSPWHERNIAKVQRVRRTRPERRLGCGRTDASRSHATTVTAFTNARLLVLGSVPIPQQSAIGSGVDCACFPATQGSPRHPPSLIRWRRCPANGSLAHPTRLPSRRDLAAGSWQLAAYLVPS</sequence>
<dbReference type="AlphaFoldDB" id="A0A0J1BC72"/>
<evidence type="ECO:0000313" key="1">
    <source>
        <dbReference type="EMBL" id="KLT45619.1"/>
    </source>
</evidence>
<accession>A0A0J1BC72</accession>
<dbReference type="RefSeq" id="XP_018282110.1">
    <property type="nucleotide sequence ID" value="XM_018419323.1"/>
</dbReference>
<name>A0A0J1BC72_9TREE</name>
<gene>
    <name evidence="1" type="ORF">CC85DRAFT_111565</name>
</gene>